<evidence type="ECO:0000259" key="1">
    <source>
        <dbReference type="Pfam" id="PF01636"/>
    </source>
</evidence>
<proteinExistence type="predicted"/>
<gene>
    <name evidence="2" type="ORF">D0Z07_9190</name>
</gene>
<dbReference type="PANTHER" id="PTHR36091:SF2">
    <property type="entry name" value="AMINOGLYCOSIDE PHOSPHOTRANSFERASE DOMAIN-CONTAINING PROTEIN"/>
    <property type="match status" value="1"/>
</dbReference>
<dbReference type="OrthoDB" id="2831558at2759"/>
<dbReference type="AlphaFoldDB" id="A0A9P6VD36"/>
<dbReference type="GO" id="GO:0005739">
    <property type="term" value="C:mitochondrion"/>
    <property type="evidence" value="ECO:0007669"/>
    <property type="project" value="TreeGrafter"/>
</dbReference>
<organism evidence="2 3">
    <name type="scientific">Hyphodiscus hymeniophilus</name>
    <dbReference type="NCBI Taxonomy" id="353542"/>
    <lineage>
        <taxon>Eukaryota</taxon>
        <taxon>Fungi</taxon>
        <taxon>Dikarya</taxon>
        <taxon>Ascomycota</taxon>
        <taxon>Pezizomycotina</taxon>
        <taxon>Leotiomycetes</taxon>
        <taxon>Helotiales</taxon>
        <taxon>Hyphodiscaceae</taxon>
        <taxon>Hyphodiscus</taxon>
    </lineage>
</organism>
<dbReference type="InterPro" id="IPR051035">
    <property type="entry name" value="Mito_inheritance_9"/>
</dbReference>
<dbReference type="Proteomes" id="UP000785200">
    <property type="component" value="Unassembled WGS sequence"/>
</dbReference>
<dbReference type="EMBL" id="VNKQ01000020">
    <property type="protein sequence ID" value="KAG0645021.1"/>
    <property type="molecule type" value="Genomic_DNA"/>
</dbReference>
<reference evidence="2" key="1">
    <citation type="submission" date="2019-07" db="EMBL/GenBank/DDBJ databases">
        <title>Hyphodiscus hymeniophilus genome sequencing and assembly.</title>
        <authorList>
            <person name="Kramer G."/>
            <person name="Nodwell J."/>
        </authorList>
    </citation>
    <scope>NUCLEOTIDE SEQUENCE</scope>
    <source>
        <strain evidence="2">ATCC 34498</strain>
    </source>
</reference>
<name>A0A9P6VD36_9HELO</name>
<accession>A0A9P6VD36</accession>
<sequence>MKIFSCISNQLTSCPTRKFIRSNELRRCRQQTSRRLISASAMPVFRKQMGDDSEEEISEDELYQYTRYRCNETENLAMRYRKFRISALIDAAAKATGDCATSCVKLIKCTEGQYNKAFLMTMDNGAQILAKIPNPNAGPAFYTTASEVATRDFLRTVLDIPVPRIYAYSLDPLNPVGAEYIIEEKAEGQPLGTLWHHWRTESKADLVTQLVDLEIKLTSVSFRKHGCIYYKEDLENRGLPVQNLETASPSYNDPARQVDSVSVERYALGPLTEARLWEGERAAMKLDRGSTPLSYMAGMGINEIQWAKAYAKPKLNAYRSIETPVSPDDYISLLNRYLQVAPHLSPGPFRTSLSHPDLHLDNIFVDPDTKKITCIIDWQSASVSEPFLQHRIPRMLLPVDRRSSNGRVETMAEDFDPGEGSNETADLLSRYRNLSKLKNEPRWAAVNLHNRGLLTEPVSLLCGAWSRNDVFSFRHALIHLASRWKEIAPATTPCPIQFTEHELQLHNSELELVEGLGEVLYQLQINDLIPLGGMVPREGYEQALHVNNVVREMFVDMAQSESQKTLYSRIWPYQDRDA</sequence>
<comment type="caution">
    <text evidence="2">The sequence shown here is derived from an EMBL/GenBank/DDBJ whole genome shotgun (WGS) entry which is preliminary data.</text>
</comment>
<dbReference type="PANTHER" id="PTHR36091">
    <property type="entry name" value="ALTERED INHERITANCE OF MITOCHONDRIA PROTEIN 9, MITOCHONDRIAL"/>
    <property type="match status" value="1"/>
</dbReference>
<feature type="domain" description="Aminoglycoside phosphotransferase" evidence="1">
    <location>
        <begin position="338"/>
        <end position="386"/>
    </location>
</feature>
<dbReference type="InterPro" id="IPR002575">
    <property type="entry name" value="Aminoglycoside_PTrfase"/>
</dbReference>
<evidence type="ECO:0000313" key="3">
    <source>
        <dbReference type="Proteomes" id="UP000785200"/>
    </source>
</evidence>
<protein>
    <submittedName>
        <fullName evidence="2">Altered inheritance</fullName>
    </submittedName>
</protein>
<dbReference type="Pfam" id="PF01636">
    <property type="entry name" value="APH"/>
    <property type="match status" value="1"/>
</dbReference>
<keyword evidence="3" id="KW-1185">Reference proteome</keyword>
<dbReference type="InterPro" id="IPR011009">
    <property type="entry name" value="Kinase-like_dom_sf"/>
</dbReference>
<evidence type="ECO:0000313" key="2">
    <source>
        <dbReference type="EMBL" id="KAG0645021.1"/>
    </source>
</evidence>
<dbReference type="Gene3D" id="3.90.1200.10">
    <property type="match status" value="1"/>
</dbReference>
<dbReference type="SUPFAM" id="SSF56112">
    <property type="entry name" value="Protein kinase-like (PK-like)"/>
    <property type="match status" value="1"/>
</dbReference>